<dbReference type="InterPro" id="IPR015421">
    <property type="entry name" value="PyrdxlP-dep_Trfase_major"/>
</dbReference>
<evidence type="ECO:0000259" key="2">
    <source>
        <dbReference type="Pfam" id="PF00155"/>
    </source>
</evidence>
<dbReference type="AlphaFoldDB" id="A0A319EPI0"/>
<dbReference type="InterPro" id="IPR015424">
    <property type="entry name" value="PyrdxlP-dep_Trfase"/>
</dbReference>
<evidence type="ECO:0000313" key="4">
    <source>
        <dbReference type="Proteomes" id="UP000248423"/>
    </source>
</evidence>
<dbReference type="GO" id="GO:0006520">
    <property type="term" value="P:amino acid metabolic process"/>
    <property type="evidence" value="ECO:0007669"/>
    <property type="project" value="TreeGrafter"/>
</dbReference>
<dbReference type="Gene3D" id="3.90.1150.10">
    <property type="entry name" value="Aspartate Aminotransferase, domain 1"/>
    <property type="match status" value="1"/>
</dbReference>
<dbReference type="GO" id="GO:0008483">
    <property type="term" value="F:transaminase activity"/>
    <property type="evidence" value="ECO:0007669"/>
    <property type="project" value="UniProtKB-KW"/>
</dbReference>
<dbReference type="OrthoDB" id="7042322at2759"/>
<dbReference type="InterPro" id="IPR015422">
    <property type="entry name" value="PyrdxlP-dep_Trfase_small"/>
</dbReference>
<dbReference type="EMBL" id="KZ826327">
    <property type="protein sequence ID" value="PYI09505.1"/>
    <property type="molecule type" value="Genomic_DNA"/>
</dbReference>
<accession>A0A319EPI0</accession>
<keyword evidence="3" id="KW-0032">Aminotransferase</keyword>
<dbReference type="Proteomes" id="UP000248423">
    <property type="component" value="Unassembled WGS sequence"/>
</dbReference>
<feature type="domain" description="Aminotransferase class I/classII large" evidence="2">
    <location>
        <begin position="38"/>
        <end position="410"/>
    </location>
</feature>
<evidence type="ECO:0000313" key="3">
    <source>
        <dbReference type="EMBL" id="PYI09505.1"/>
    </source>
</evidence>
<protein>
    <submittedName>
        <fullName evidence="3">Aspartate aminotransferase</fullName>
    </submittedName>
</protein>
<dbReference type="PANTHER" id="PTHR43795:SF63">
    <property type="entry name" value="PUTATIVE (AFU_ORTHOLOGUE AFUA_4G00630)-RELATED"/>
    <property type="match status" value="1"/>
</dbReference>
<dbReference type="InterPro" id="IPR004839">
    <property type="entry name" value="Aminotransferase_I/II_large"/>
</dbReference>
<dbReference type="Gene3D" id="3.40.640.10">
    <property type="entry name" value="Type I PLP-dependent aspartate aminotransferase-like (Major domain)"/>
    <property type="match status" value="1"/>
</dbReference>
<dbReference type="GO" id="GO:0030170">
    <property type="term" value="F:pyridoxal phosphate binding"/>
    <property type="evidence" value="ECO:0007669"/>
    <property type="project" value="InterPro"/>
</dbReference>
<keyword evidence="3" id="KW-0808">Transferase</keyword>
<dbReference type="CDD" id="cd00609">
    <property type="entry name" value="AAT_like"/>
    <property type="match status" value="1"/>
</dbReference>
<dbReference type="PRINTS" id="PR00753">
    <property type="entry name" value="ACCSYNTHASE"/>
</dbReference>
<name>A0A319EPI0_ASPSB</name>
<dbReference type="SUPFAM" id="SSF53383">
    <property type="entry name" value="PLP-dependent transferases"/>
    <property type="match status" value="1"/>
</dbReference>
<sequence>METSSARGRAFAAQKPTFLNVLGDLWDPQSNPNGVVNLGLAENTLMHAEMTEFINTDLQIDAHALTYGDGFSGSHRLKKAICQFVNRCFSPWTVLCPFDLAITSGVSNALECCAWALADAGDHILVGRPYFNAFKTIFGTRPGIELVEITFGTTDPFSMAAVDEYERAYAEAKANGLHVKALLLCSPHNPLGRCYSEDVLKKYMKFCSRNGLHLISDEIYALSIWENPRISDATGFKSILSLNIKEFMDPSMVHVVWGLSKDFGSTGLRIGCLISPCNRLLLEAVEGISLYNFPSSVADQIASSLLVDEKFLEQYVSTNRDRLAESYQFATDFLGSHSIPYVECNAAFFIWMNLGAAMKDRTATDKDILTRLRDTKVYIAPGTVYAAEQSGWFRMVFAHPPHVLQEGLSRMIRAIESERL</sequence>
<dbReference type="STRING" id="1448318.A0A319EPI0"/>
<reference evidence="3 4" key="1">
    <citation type="submission" date="2018-02" db="EMBL/GenBank/DDBJ databases">
        <title>The genomes of Aspergillus section Nigri reveals drivers in fungal speciation.</title>
        <authorList>
            <consortium name="DOE Joint Genome Institute"/>
            <person name="Vesth T.C."/>
            <person name="Nybo J."/>
            <person name="Theobald S."/>
            <person name="Brandl J."/>
            <person name="Frisvad J.C."/>
            <person name="Nielsen K.F."/>
            <person name="Lyhne E.K."/>
            <person name="Kogle M.E."/>
            <person name="Kuo A."/>
            <person name="Riley R."/>
            <person name="Clum A."/>
            <person name="Nolan M."/>
            <person name="Lipzen A."/>
            <person name="Salamov A."/>
            <person name="Henrissat B."/>
            <person name="Wiebenga A."/>
            <person name="De vries R.P."/>
            <person name="Grigoriev I.V."/>
            <person name="Mortensen U.H."/>
            <person name="Andersen M.R."/>
            <person name="Baker S.E."/>
        </authorList>
    </citation>
    <scope>NUCLEOTIDE SEQUENCE [LARGE SCALE GENOMIC DNA]</scope>
    <source>
        <strain evidence="3 4">CBS 121057</strain>
    </source>
</reference>
<proteinExistence type="predicted"/>
<keyword evidence="4" id="KW-1185">Reference proteome</keyword>
<evidence type="ECO:0000256" key="1">
    <source>
        <dbReference type="ARBA" id="ARBA00022898"/>
    </source>
</evidence>
<keyword evidence="1" id="KW-0663">Pyridoxal phosphate</keyword>
<dbReference type="PANTHER" id="PTHR43795">
    <property type="entry name" value="BIFUNCTIONAL ASPARTATE AMINOTRANSFERASE AND GLUTAMATE/ASPARTATE-PREPHENATE AMINOTRANSFERASE-RELATED"/>
    <property type="match status" value="1"/>
</dbReference>
<dbReference type="InterPro" id="IPR050478">
    <property type="entry name" value="Ethylene_sulfur-biosynth"/>
</dbReference>
<gene>
    <name evidence="3" type="ORF">BO78DRAFT_363021</name>
</gene>
<organism evidence="3 4">
    <name type="scientific">Aspergillus sclerotiicarbonarius (strain CBS 121057 / IBT 28362)</name>
    <dbReference type="NCBI Taxonomy" id="1448318"/>
    <lineage>
        <taxon>Eukaryota</taxon>
        <taxon>Fungi</taxon>
        <taxon>Dikarya</taxon>
        <taxon>Ascomycota</taxon>
        <taxon>Pezizomycotina</taxon>
        <taxon>Eurotiomycetes</taxon>
        <taxon>Eurotiomycetidae</taxon>
        <taxon>Eurotiales</taxon>
        <taxon>Aspergillaceae</taxon>
        <taxon>Aspergillus</taxon>
        <taxon>Aspergillus subgen. Circumdati</taxon>
    </lineage>
</organism>
<dbReference type="Pfam" id="PF00155">
    <property type="entry name" value="Aminotran_1_2"/>
    <property type="match status" value="1"/>
</dbReference>
<dbReference type="VEuPathDB" id="FungiDB:BO78DRAFT_363021"/>